<name>A0A560L1E4_9BRAD</name>
<dbReference type="Proteomes" id="UP000321304">
    <property type="component" value="Unassembled WGS sequence"/>
</dbReference>
<reference evidence="3 4" key="1">
    <citation type="submission" date="2019-06" db="EMBL/GenBank/DDBJ databases">
        <title>Genomic Encyclopedia of Type Strains, Phase IV (KMG-V): Genome sequencing to study the core and pangenomes of soil and plant-associated prokaryotes.</title>
        <authorList>
            <person name="Whitman W."/>
        </authorList>
    </citation>
    <scope>NUCLEOTIDE SEQUENCE [LARGE SCALE GENOMIC DNA]</scope>
    <source>
        <strain evidence="3 4">BR 10355</strain>
    </source>
</reference>
<dbReference type="GO" id="GO:0003677">
    <property type="term" value="F:DNA binding"/>
    <property type="evidence" value="ECO:0007669"/>
    <property type="project" value="InterPro"/>
</dbReference>
<dbReference type="GO" id="GO:0009307">
    <property type="term" value="P:DNA restriction-modification system"/>
    <property type="evidence" value="ECO:0007669"/>
    <property type="project" value="InterPro"/>
</dbReference>
<dbReference type="EMBL" id="VITY01000016">
    <property type="protein sequence ID" value="TWB89346.1"/>
    <property type="molecule type" value="Genomic_DNA"/>
</dbReference>
<evidence type="ECO:0000256" key="1">
    <source>
        <dbReference type="SAM" id="Phobius"/>
    </source>
</evidence>
<feature type="transmembrane region" description="Helical" evidence="1">
    <location>
        <begin position="92"/>
        <end position="114"/>
    </location>
</feature>
<dbReference type="Gene3D" id="3.40.1350.10">
    <property type="match status" value="1"/>
</dbReference>
<feature type="domain" description="Restriction endonuclease type IV Mrr" evidence="2">
    <location>
        <begin position="198"/>
        <end position="308"/>
    </location>
</feature>
<gene>
    <name evidence="3" type="ORF">FBZ93_11661</name>
</gene>
<comment type="caution">
    <text evidence="3">The sequence shown here is derived from an EMBL/GenBank/DDBJ whole genome shotgun (WGS) entry which is preliminary data.</text>
</comment>
<accession>A0A560L1E4</accession>
<keyword evidence="1" id="KW-0812">Transmembrane</keyword>
<feature type="transmembrane region" description="Helical" evidence="1">
    <location>
        <begin position="120"/>
        <end position="141"/>
    </location>
</feature>
<dbReference type="InterPro" id="IPR007560">
    <property type="entry name" value="Restrct_endonuc_IV_Mrr"/>
</dbReference>
<keyword evidence="3" id="KW-0378">Hydrolase</keyword>
<organism evidence="3 4">
    <name type="scientific">Bradyrhizobium macuxiense</name>
    <dbReference type="NCBI Taxonomy" id="1755647"/>
    <lineage>
        <taxon>Bacteria</taxon>
        <taxon>Pseudomonadati</taxon>
        <taxon>Pseudomonadota</taxon>
        <taxon>Alphaproteobacteria</taxon>
        <taxon>Hyphomicrobiales</taxon>
        <taxon>Nitrobacteraceae</taxon>
        <taxon>Bradyrhizobium</taxon>
    </lineage>
</organism>
<dbReference type="SUPFAM" id="SSF52980">
    <property type="entry name" value="Restriction endonuclease-like"/>
    <property type="match status" value="1"/>
</dbReference>
<dbReference type="PANTHER" id="PTHR30015:SF7">
    <property type="entry name" value="TYPE IV METHYL-DIRECTED RESTRICTION ENZYME ECOKMRR"/>
    <property type="match status" value="1"/>
</dbReference>
<evidence type="ECO:0000259" key="2">
    <source>
        <dbReference type="Pfam" id="PF04471"/>
    </source>
</evidence>
<dbReference type="Pfam" id="PF04471">
    <property type="entry name" value="Mrr_cat"/>
    <property type="match status" value="1"/>
</dbReference>
<sequence>MFDNVTDGIKKWLIGVFAAAIKHTSRPEDRVIAIRWLSQSRDVVASDIGTIDKFKRLNALINSRTAIVAVANSVSEAVSSYRKSNLPWSMKIALPATLAAIPLVGGHAAGIAAFGGALGVPVLLLIFLGTAGITSIIEAVVTSPEAQTHVAEIIDVIISDERLRRTSAEMKAAMKEQPMDPTRFAMPKEEMALRQHLLDMDPFNFERHSMSFFQRAGLEAWATRKSNDFGVDGFAVHPDGLIIVQCKRNSAENKVGRPTVQQFKGVAEEQSAHRGFIITTSSFTDDAIHSAALTDRIVLIAMDDLVRWHLEPPSFDFHPPVGDISA</sequence>
<evidence type="ECO:0000313" key="4">
    <source>
        <dbReference type="Proteomes" id="UP000321304"/>
    </source>
</evidence>
<protein>
    <submittedName>
        <fullName evidence="3">Restriction endonuclease</fullName>
    </submittedName>
</protein>
<keyword evidence="4" id="KW-1185">Reference proteome</keyword>
<keyword evidence="1" id="KW-1133">Transmembrane helix</keyword>
<keyword evidence="3" id="KW-0540">Nuclease</keyword>
<dbReference type="InterPro" id="IPR011335">
    <property type="entry name" value="Restrct_endonuc-II-like"/>
</dbReference>
<dbReference type="PANTHER" id="PTHR30015">
    <property type="entry name" value="MRR RESTRICTION SYSTEM PROTEIN"/>
    <property type="match status" value="1"/>
</dbReference>
<dbReference type="InterPro" id="IPR052906">
    <property type="entry name" value="Type_IV_Methyl-Rstrct_Enzyme"/>
</dbReference>
<dbReference type="GO" id="GO:0015666">
    <property type="term" value="F:restriction endodeoxyribonuclease activity"/>
    <property type="evidence" value="ECO:0007669"/>
    <property type="project" value="TreeGrafter"/>
</dbReference>
<keyword evidence="1" id="KW-0472">Membrane</keyword>
<keyword evidence="3" id="KW-0255">Endonuclease</keyword>
<dbReference type="AlphaFoldDB" id="A0A560L1E4"/>
<evidence type="ECO:0000313" key="3">
    <source>
        <dbReference type="EMBL" id="TWB89346.1"/>
    </source>
</evidence>
<dbReference type="InterPro" id="IPR011856">
    <property type="entry name" value="tRNA_endonuc-like_dom_sf"/>
</dbReference>
<dbReference type="RefSeq" id="WP_246667754.1">
    <property type="nucleotide sequence ID" value="NZ_VITY01000016.1"/>
</dbReference>
<proteinExistence type="predicted"/>